<sequence length="189" mass="21013">MEYNYIRPPMPVIYPPKPIRKIRKTTEFERGMIIGRFKCNMTITDISEAEGVPRETVNRIINKYLHTGSVTDRKSSGRPKIIQEDDVDCLREILNEDPQQTLTDITKKVCDLKGRSISPATVRKRLYELGLLSYESPPGSSPDSTPISMLMSPPVPMPVSATLPVSENAQPSTSTSMSTSSSSSTPTHE</sequence>
<dbReference type="Gene3D" id="1.10.10.10">
    <property type="entry name" value="Winged helix-like DNA-binding domain superfamily/Winged helix DNA-binding domain"/>
    <property type="match status" value="1"/>
</dbReference>
<evidence type="ECO:0000313" key="3">
    <source>
        <dbReference type="Proteomes" id="UP000077315"/>
    </source>
</evidence>
<dbReference type="GeneID" id="29004422"/>
<feature type="compositionally biased region" description="Low complexity" evidence="1">
    <location>
        <begin position="171"/>
        <end position="189"/>
    </location>
</feature>
<dbReference type="InterPro" id="IPR036388">
    <property type="entry name" value="WH-like_DNA-bd_sf"/>
</dbReference>
<keyword evidence="2" id="KW-0238">DNA-binding</keyword>
<dbReference type="RefSeq" id="XP_018288520.1">
    <property type="nucleotide sequence ID" value="XM_018443517.1"/>
</dbReference>
<evidence type="ECO:0000313" key="2">
    <source>
        <dbReference type="EMBL" id="OAD70480.1"/>
    </source>
</evidence>
<dbReference type="Pfam" id="PF13565">
    <property type="entry name" value="HTH_32"/>
    <property type="match status" value="1"/>
</dbReference>
<organism evidence="2 3">
    <name type="scientific">Phycomyces blakesleeanus (strain ATCC 8743b / DSM 1359 / FGSC 10004 / NBRC 33097 / NRRL 1555)</name>
    <dbReference type="NCBI Taxonomy" id="763407"/>
    <lineage>
        <taxon>Eukaryota</taxon>
        <taxon>Fungi</taxon>
        <taxon>Fungi incertae sedis</taxon>
        <taxon>Mucoromycota</taxon>
        <taxon>Mucoromycotina</taxon>
        <taxon>Mucoromycetes</taxon>
        <taxon>Mucorales</taxon>
        <taxon>Phycomycetaceae</taxon>
        <taxon>Phycomyces</taxon>
    </lineage>
</organism>
<reference evidence="3" key="1">
    <citation type="submission" date="2015-06" db="EMBL/GenBank/DDBJ databases">
        <title>Expansion of signal transduction pathways in fungi by whole-genome duplication.</title>
        <authorList>
            <consortium name="DOE Joint Genome Institute"/>
            <person name="Corrochano L.M."/>
            <person name="Kuo A."/>
            <person name="Marcet-Houben M."/>
            <person name="Polaino S."/>
            <person name="Salamov A."/>
            <person name="Villalobos J.M."/>
            <person name="Alvarez M.I."/>
            <person name="Avalos J."/>
            <person name="Benito E.P."/>
            <person name="Benoit I."/>
            <person name="Burger G."/>
            <person name="Camino L.P."/>
            <person name="Canovas D."/>
            <person name="Cerda-Olmedo E."/>
            <person name="Cheng J.-F."/>
            <person name="Dominguez A."/>
            <person name="Elias M."/>
            <person name="Eslava A.P."/>
            <person name="Glaser F."/>
            <person name="Grimwood J."/>
            <person name="Gutierrez G."/>
            <person name="Heitman J."/>
            <person name="Henrissat B."/>
            <person name="Iturriaga E.A."/>
            <person name="Lang B.F."/>
            <person name="Lavin J.L."/>
            <person name="Lee S."/>
            <person name="Li W."/>
            <person name="Lindquist E."/>
            <person name="Lopez-Garcia S."/>
            <person name="Luque E.M."/>
            <person name="Marcos A.T."/>
            <person name="Martin J."/>
            <person name="McCluskey K."/>
            <person name="Medina H.R."/>
            <person name="Miralles-Duran A."/>
            <person name="Miyazaki A."/>
            <person name="Munoz-Torres E."/>
            <person name="Oguiza J.A."/>
            <person name="Ohm R."/>
            <person name="Olmedo M."/>
            <person name="Orejas M."/>
            <person name="Ortiz-Castellanos L."/>
            <person name="Pisabarro A.G."/>
            <person name="Rodriguez-Romero J."/>
            <person name="Ruiz-Herrera J."/>
            <person name="Ruiz-Vazquez R."/>
            <person name="Sanz C."/>
            <person name="Schackwitz W."/>
            <person name="Schmutz J."/>
            <person name="Shahriari M."/>
            <person name="Shelest E."/>
            <person name="Silva-Franco F."/>
            <person name="Soanes D."/>
            <person name="Syed K."/>
            <person name="Tagua V.G."/>
            <person name="Talbot N.J."/>
            <person name="Thon M."/>
            <person name="De vries R.P."/>
            <person name="Wiebenga A."/>
            <person name="Yadav J.S."/>
            <person name="Braun E.L."/>
            <person name="Baker S."/>
            <person name="Garre V."/>
            <person name="Horwitz B."/>
            <person name="Torres-Martinez S."/>
            <person name="Idnurm A."/>
            <person name="Herrera-Estrella A."/>
            <person name="Gabaldon T."/>
            <person name="Grigoriev I.V."/>
        </authorList>
    </citation>
    <scope>NUCLEOTIDE SEQUENCE [LARGE SCALE GENOMIC DNA]</scope>
    <source>
        <strain evidence="3">NRRL 1555(-)</strain>
    </source>
</reference>
<keyword evidence="2" id="KW-0371">Homeobox</keyword>
<dbReference type="SUPFAM" id="SSF46689">
    <property type="entry name" value="Homeodomain-like"/>
    <property type="match status" value="1"/>
</dbReference>
<keyword evidence="3" id="KW-1185">Reference proteome</keyword>
<dbReference type="AlphaFoldDB" id="A0A163DCU1"/>
<feature type="region of interest" description="Disordered" evidence="1">
    <location>
        <begin position="133"/>
        <end position="189"/>
    </location>
</feature>
<dbReference type="STRING" id="763407.A0A163DCU1"/>
<dbReference type="EMBL" id="KV440988">
    <property type="protein sequence ID" value="OAD70480.1"/>
    <property type="molecule type" value="Genomic_DNA"/>
</dbReference>
<gene>
    <name evidence="2" type="ORF">PHYBLDRAFT_79867</name>
</gene>
<dbReference type="GO" id="GO:0003677">
    <property type="term" value="F:DNA binding"/>
    <property type="evidence" value="ECO:0007669"/>
    <property type="project" value="UniProtKB-KW"/>
</dbReference>
<dbReference type="Proteomes" id="UP000077315">
    <property type="component" value="Unassembled WGS sequence"/>
</dbReference>
<proteinExistence type="predicted"/>
<evidence type="ECO:0000256" key="1">
    <source>
        <dbReference type="SAM" id="MobiDB-lite"/>
    </source>
</evidence>
<dbReference type="InParanoid" id="A0A163DCU1"/>
<dbReference type="OrthoDB" id="2393464at2759"/>
<protein>
    <submittedName>
        <fullName evidence="2">Homeodomain-like DNA binding domain-containing transcription factor</fullName>
    </submittedName>
</protein>
<name>A0A163DCU1_PHYB8</name>
<dbReference type="VEuPathDB" id="FungiDB:PHYBLDRAFT_79867"/>
<dbReference type="InterPro" id="IPR009057">
    <property type="entry name" value="Homeodomain-like_sf"/>
</dbReference>
<accession>A0A163DCU1</accession>